<name>A0A8J3XP88_9ACTN</name>
<comment type="caution">
    <text evidence="1">The sequence shown here is derived from an EMBL/GenBank/DDBJ whole genome shotgun (WGS) entry which is preliminary data.</text>
</comment>
<protein>
    <submittedName>
        <fullName evidence="1">Uncharacterized protein</fullName>
    </submittedName>
</protein>
<proteinExistence type="predicted"/>
<dbReference type="RefSeq" id="WP_203970635.1">
    <property type="nucleotide sequence ID" value="NZ_BAAAKY010000005.1"/>
</dbReference>
<evidence type="ECO:0000313" key="2">
    <source>
        <dbReference type="Proteomes" id="UP000644610"/>
    </source>
</evidence>
<gene>
    <name evidence="1" type="ORF">Psi02_00920</name>
</gene>
<dbReference type="AlphaFoldDB" id="A0A8J3XP88"/>
<sequence length="254" mass="27289">MPHEIASIPEGNRSEVVFPVTTDGSGHAAPQVSEVLDAGLYPDLVESGGLAPALRAGAADAHVDLGEIETEPLTGRFNSAAIGSDRGTIRILLGAEVRKFSISIGGDVHLWASGGTAELDAVVSMAEAWRRGLTLDELVTRFPFMSTSALARGYERGDPVGVQWSLLLGDDGLAEVMDLLRAVHSNDRLRKLMPYVSHGTLRLANDPWDRTMGEVWISPLPRGTYRVLSTDSSESRKQVGSLEEALETLVSYLP</sequence>
<dbReference type="Proteomes" id="UP000644610">
    <property type="component" value="Unassembled WGS sequence"/>
</dbReference>
<accession>A0A8J3XP88</accession>
<dbReference type="EMBL" id="BOOQ01000002">
    <property type="protein sequence ID" value="GII43668.1"/>
    <property type="molecule type" value="Genomic_DNA"/>
</dbReference>
<evidence type="ECO:0000313" key="1">
    <source>
        <dbReference type="EMBL" id="GII43668.1"/>
    </source>
</evidence>
<dbReference type="Pfam" id="PF19692">
    <property type="entry name" value="DUF6193"/>
    <property type="match status" value="1"/>
</dbReference>
<keyword evidence="2" id="KW-1185">Reference proteome</keyword>
<organism evidence="1 2">
    <name type="scientific">Planotetraspora silvatica</name>
    <dbReference type="NCBI Taxonomy" id="234614"/>
    <lineage>
        <taxon>Bacteria</taxon>
        <taxon>Bacillati</taxon>
        <taxon>Actinomycetota</taxon>
        <taxon>Actinomycetes</taxon>
        <taxon>Streptosporangiales</taxon>
        <taxon>Streptosporangiaceae</taxon>
        <taxon>Planotetraspora</taxon>
    </lineage>
</organism>
<dbReference type="InterPro" id="IPR045682">
    <property type="entry name" value="DUF6193"/>
</dbReference>
<reference evidence="1" key="1">
    <citation type="submission" date="2021-01" db="EMBL/GenBank/DDBJ databases">
        <title>Whole genome shotgun sequence of Planotetraspora silvatica NBRC 100141.</title>
        <authorList>
            <person name="Komaki H."/>
            <person name="Tamura T."/>
        </authorList>
    </citation>
    <scope>NUCLEOTIDE SEQUENCE</scope>
    <source>
        <strain evidence="1">NBRC 100141</strain>
    </source>
</reference>